<dbReference type="SUPFAM" id="SSF50978">
    <property type="entry name" value="WD40 repeat-like"/>
    <property type="match status" value="1"/>
</dbReference>
<protein>
    <recommendedName>
        <fullName evidence="5">Mitochondrial division protein 1</fullName>
    </recommendedName>
</protein>
<comment type="caution">
    <text evidence="8">The sequence shown here is derived from an EMBL/GenBank/DDBJ whole genome shotgun (WGS) entry which is preliminary data.</text>
</comment>
<dbReference type="InterPro" id="IPR036322">
    <property type="entry name" value="WD40_repeat_dom_sf"/>
</dbReference>
<dbReference type="InterPro" id="IPR020472">
    <property type="entry name" value="WD40_PAC1"/>
</dbReference>
<reference evidence="9" key="1">
    <citation type="journal article" date="2017" name="Nat. Microbiol.">
        <title>Global analysis of biosynthetic gene clusters reveals vast potential of secondary metabolite production in Penicillium species.</title>
        <authorList>
            <person name="Nielsen J.C."/>
            <person name="Grijseels S."/>
            <person name="Prigent S."/>
            <person name="Ji B."/>
            <person name="Dainat J."/>
            <person name="Nielsen K.F."/>
            <person name="Frisvad J.C."/>
            <person name="Workman M."/>
            <person name="Nielsen J."/>
        </authorList>
    </citation>
    <scope>NUCLEOTIDE SEQUENCE [LARGE SCALE GENOMIC DNA]</scope>
    <source>
        <strain evidence="9">IBT 31321</strain>
    </source>
</reference>
<dbReference type="PROSITE" id="PS50082">
    <property type="entry name" value="WD_REPEATS_2"/>
    <property type="match status" value="6"/>
</dbReference>
<dbReference type="PRINTS" id="PR00320">
    <property type="entry name" value="GPROTEINBRPT"/>
</dbReference>
<evidence type="ECO:0000313" key="8">
    <source>
        <dbReference type="EMBL" id="OQE38667.1"/>
    </source>
</evidence>
<sequence>MSEDKYYTLVEGCTFASNQTAVMMLDRRGGGLGLLQDAQLIKTTRDNSKVNVYDIKTGALRAKLEGHEGGVWGLEFHGNTLVTVSTDNSVRVWDIARAECTHVFRGHTSTARSVQILLPVQIDQYPDGTPVMMPEQPLIISGSRDTTMRVWKLPQPGDSKYLPPAPTDEECPYLIRILTGHQHSVRALTAYGDTLVSGSYDCTVRVWKISTGESLHKLEGHAYKVYSVALDHNRNRCISGSMDHMVKIWSIETGALLYSLEGHTSLVGILDLKEDWLVSAAADGTLRAWNPENGHCQSVFIGHTGAITSFQHDDQKVISGSDKSVKMWDLRTGVCERDLLTDLSGVWQVRFDAQRCVAAVQRRAMSYIEVLDFGASPDTIPSDRLGERTLVNKLGEEIEGSEGHVDLND</sequence>
<dbReference type="Proteomes" id="UP000191500">
    <property type="component" value="Unassembled WGS sequence"/>
</dbReference>
<name>A0A1V6UJP4_9EURO</name>
<proteinExistence type="inferred from homology"/>
<dbReference type="InterPro" id="IPR015943">
    <property type="entry name" value="WD40/YVTN_repeat-like_dom_sf"/>
</dbReference>
<keyword evidence="2 7" id="KW-0853">WD repeat</keyword>
<feature type="repeat" description="WD" evidence="7">
    <location>
        <begin position="64"/>
        <end position="103"/>
    </location>
</feature>
<dbReference type="EMBL" id="MDDG01000008">
    <property type="protein sequence ID" value="OQE38667.1"/>
    <property type="molecule type" value="Genomic_DNA"/>
</dbReference>
<comment type="subcellular location">
    <subcellularLocation>
        <location evidence="1">Mitochondrion outer membrane</location>
        <topology evidence="1">Peripheral membrane protein</topology>
        <orientation evidence="1">Cytoplasmic side</orientation>
    </subcellularLocation>
</comment>
<dbReference type="Gene3D" id="2.130.10.10">
    <property type="entry name" value="YVTN repeat-like/Quinoprotein amine dehydrogenase"/>
    <property type="match status" value="1"/>
</dbReference>
<dbReference type="PROSITE" id="PS00678">
    <property type="entry name" value="WD_REPEATS_1"/>
    <property type="match status" value="1"/>
</dbReference>
<organism evidence="8 9">
    <name type="scientific">Penicillium coprophilum</name>
    <dbReference type="NCBI Taxonomy" id="36646"/>
    <lineage>
        <taxon>Eukaryota</taxon>
        <taxon>Fungi</taxon>
        <taxon>Dikarya</taxon>
        <taxon>Ascomycota</taxon>
        <taxon>Pezizomycotina</taxon>
        <taxon>Eurotiomycetes</taxon>
        <taxon>Eurotiomycetidae</taxon>
        <taxon>Eurotiales</taxon>
        <taxon>Aspergillaceae</taxon>
        <taxon>Penicillium</taxon>
    </lineage>
</organism>
<evidence type="ECO:0000256" key="7">
    <source>
        <dbReference type="PROSITE-ProRule" id="PRU00221"/>
    </source>
</evidence>
<dbReference type="Pfam" id="PF00400">
    <property type="entry name" value="WD40"/>
    <property type="match status" value="6"/>
</dbReference>
<dbReference type="InterPro" id="IPR001680">
    <property type="entry name" value="WD40_rpt"/>
</dbReference>
<evidence type="ECO:0000256" key="2">
    <source>
        <dbReference type="ARBA" id="ARBA00022574"/>
    </source>
</evidence>
<keyword evidence="3" id="KW-0677">Repeat</keyword>
<dbReference type="CDD" id="cd00200">
    <property type="entry name" value="WD40"/>
    <property type="match status" value="1"/>
</dbReference>
<keyword evidence="9" id="KW-1185">Reference proteome</keyword>
<dbReference type="SMART" id="SM00320">
    <property type="entry name" value="WD40"/>
    <property type="match status" value="6"/>
</dbReference>
<feature type="repeat" description="WD" evidence="7">
    <location>
        <begin position="218"/>
        <end position="259"/>
    </location>
</feature>
<evidence type="ECO:0000256" key="6">
    <source>
        <dbReference type="ARBA" id="ARBA00043913"/>
    </source>
</evidence>
<comment type="similarity">
    <text evidence="4">Belongs to the WD repeat MDV1/CAF4 family.</text>
</comment>
<evidence type="ECO:0000256" key="1">
    <source>
        <dbReference type="ARBA" id="ARBA00004570"/>
    </source>
</evidence>
<dbReference type="PANTHER" id="PTHR22847:SF637">
    <property type="entry name" value="WD REPEAT DOMAIN 5B"/>
    <property type="match status" value="1"/>
</dbReference>
<feature type="repeat" description="WD" evidence="7">
    <location>
        <begin position="178"/>
        <end position="217"/>
    </location>
</feature>
<evidence type="ECO:0000313" key="9">
    <source>
        <dbReference type="Proteomes" id="UP000191500"/>
    </source>
</evidence>
<dbReference type="STRING" id="36646.A0A1V6UJP4"/>
<dbReference type="PROSITE" id="PS50294">
    <property type="entry name" value="WD_REPEATS_REGION"/>
    <property type="match status" value="3"/>
</dbReference>
<dbReference type="AlphaFoldDB" id="A0A1V6UJP4"/>
<dbReference type="InterPro" id="IPR019775">
    <property type="entry name" value="WD40_repeat_CS"/>
</dbReference>
<gene>
    <name evidence="8" type="ORF">PENCOP_c008G05553</name>
</gene>
<feature type="repeat" description="WD" evidence="7">
    <location>
        <begin position="300"/>
        <end position="338"/>
    </location>
</feature>
<feature type="repeat" description="WD" evidence="7">
    <location>
        <begin position="260"/>
        <end position="299"/>
    </location>
</feature>
<evidence type="ECO:0000256" key="3">
    <source>
        <dbReference type="ARBA" id="ARBA00022737"/>
    </source>
</evidence>
<feature type="repeat" description="WD" evidence="7">
    <location>
        <begin position="134"/>
        <end position="153"/>
    </location>
</feature>
<dbReference type="PANTHER" id="PTHR22847">
    <property type="entry name" value="WD40 REPEAT PROTEIN"/>
    <property type="match status" value="1"/>
</dbReference>
<evidence type="ECO:0000256" key="4">
    <source>
        <dbReference type="ARBA" id="ARBA00038415"/>
    </source>
</evidence>
<comment type="function">
    <text evidence="6">Involved in mitochondrial fission. Acts as an adapter protein required to form mitochondrial fission complexes. Formation of these complexes is required to promote constriction and fission of the mitochondrial compartment at a late step in mitochondrial division.</text>
</comment>
<accession>A0A1V6UJP4</accession>
<evidence type="ECO:0000256" key="5">
    <source>
        <dbReference type="ARBA" id="ARBA00039789"/>
    </source>
</evidence>